<feature type="transmembrane region" description="Helical" evidence="7">
    <location>
        <begin position="383"/>
        <end position="404"/>
    </location>
</feature>
<sequence length="457" mass="47964">MLSVLRRPAYRNLFTAQVVALLGTGLLTVALGLLAFDLAGGQAGAVLGTALTIKMIAYVFVAPVMAALVERLPRKGVLVGADLVRAAIALSLPFIDQVWQIYVLVFILQSASATFTPAFQALIPVVLPGEKEYTKALSLSRLAYDLESLVSPLLAAALLAVMSFHNLFVGTMIGFLVSAAMVLATRLPAIPASHSQGSLLHRTTLGTRIFLREPSLRGLMALNLVVATATALVLVNTVVFARDLFGGSNTDVAIALAFYGVGSMMVAFLAPRVLERTPGRTFMLTGGWILIAGLIAAAFLASTEQSSIHLTDNSWAIFLGLWVLLGIGTSMISTPSSRLLRRVATDDTRSYLFTAQFSLSHACFLLAYPLAGWVGAAAGQETVALVLAACALIATIAAVVLWPATGPDGPQERVGPRARIGSTLPVAEAEGEGSVEAAHGGSADEAKPARRSTERGQ</sequence>
<dbReference type="PANTHER" id="PTHR23513:SF6">
    <property type="entry name" value="MAJOR FACILITATOR SUPERFAMILY ASSOCIATED DOMAIN-CONTAINING PROTEIN"/>
    <property type="match status" value="1"/>
</dbReference>
<name>A0A7X1NQ34_9MICC</name>
<evidence type="ECO:0000313" key="9">
    <source>
        <dbReference type="EMBL" id="MPY10745.1"/>
    </source>
</evidence>
<comment type="caution">
    <text evidence="9">The sequence shown here is derived from an EMBL/GenBank/DDBJ whole genome shotgun (WGS) entry which is preliminary data.</text>
</comment>
<dbReference type="InterPro" id="IPR036259">
    <property type="entry name" value="MFS_trans_sf"/>
</dbReference>
<proteinExistence type="predicted"/>
<feature type="transmembrane region" description="Helical" evidence="7">
    <location>
        <begin position="282"/>
        <end position="302"/>
    </location>
</feature>
<evidence type="ECO:0000256" key="3">
    <source>
        <dbReference type="ARBA" id="ARBA00022692"/>
    </source>
</evidence>
<keyword evidence="5 7" id="KW-0472">Membrane</keyword>
<dbReference type="InterPro" id="IPR020846">
    <property type="entry name" value="MFS_dom"/>
</dbReference>
<dbReference type="EMBL" id="VJXX01000002">
    <property type="protein sequence ID" value="MPY10745.1"/>
    <property type="molecule type" value="Genomic_DNA"/>
</dbReference>
<dbReference type="GO" id="GO:0005886">
    <property type="term" value="C:plasma membrane"/>
    <property type="evidence" value="ECO:0007669"/>
    <property type="project" value="UniProtKB-SubCell"/>
</dbReference>
<accession>A0A7X1NQ34</accession>
<dbReference type="Gene3D" id="1.20.1250.20">
    <property type="entry name" value="MFS general substrate transporter like domains"/>
    <property type="match status" value="2"/>
</dbReference>
<evidence type="ECO:0000256" key="7">
    <source>
        <dbReference type="SAM" id="Phobius"/>
    </source>
</evidence>
<dbReference type="OrthoDB" id="4368225at2"/>
<keyword evidence="10" id="KW-1185">Reference proteome</keyword>
<keyword evidence="2" id="KW-1003">Cell membrane</keyword>
<dbReference type="GO" id="GO:0022857">
    <property type="term" value="F:transmembrane transporter activity"/>
    <property type="evidence" value="ECO:0007669"/>
    <property type="project" value="InterPro"/>
</dbReference>
<feature type="region of interest" description="Disordered" evidence="6">
    <location>
        <begin position="430"/>
        <end position="457"/>
    </location>
</feature>
<feature type="transmembrane region" description="Helical" evidence="7">
    <location>
        <begin position="42"/>
        <end position="69"/>
    </location>
</feature>
<evidence type="ECO:0000313" key="10">
    <source>
        <dbReference type="Proteomes" id="UP000326464"/>
    </source>
</evidence>
<feature type="transmembrane region" description="Helical" evidence="7">
    <location>
        <begin position="252"/>
        <end position="270"/>
    </location>
</feature>
<protein>
    <submittedName>
        <fullName evidence="9">MFS transporter</fullName>
    </submittedName>
</protein>
<feature type="transmembrane region" description="Helical" evidence="7">
    <location>
        <begin position="12"/>
        <end position="36"/>
    </location>
</feature>
<feature type="transmembrane region" description="Helical" evidence="7">
    <location>
        <begin position="314"/>
        <end position="332"/>
    </location>
</feature>
<evidence type="ECO:0000259" key="8">
    <source>
        <dbReference type="PROSITE" id="PS50850"/>
    </source>
</evidence>
<feature type="compositionally biased region" description="Low complexity" evidence="6">
    <location>
        <begin position="430"/>
        <end position="441"/>
    </location>
</feature>
<dbReference type="Proteomes" id="UP000326464">
    <property type="component" value="Unassembled WGS sequence"/>
</dbReference>
<feature type="domain" description="Major facilitator superfamily (MFS) profile" evidence="8">
    <location>
        <begin position="9"/>
        <end position="406"/>
    </location>
</feature>
<feature type="compositionally biased region" description="Basic and acidic residues" evidence="6">
    <location>
        <begin position="442"/>
        <end position="457"/>
    </location>
</feature>
<feature type="transmembrane region" description="Helical" evidence="7">
    <location>
        <begin position="101"/>
        <end position="127"/>
    </location>
</feature>
<dbReference type="CDD" id="cd06173">
    <property type="entry name" value="MFS_MefA_like"/>
    <property type="match status" value="1"/>
</dbReference>
<evidence type="ECO:0000256" key="5">
    <source>
        <dbReference type="ARBA" id="ARBA00023136"/>
    </source>
</evidence>
<dbReference type="PANTHER" id="PTHR23513">
    <property type="entry name" value="INTEGRAL MEMBRANE EFFLUX PROTEIN-RELATED"/>
    <property type="match status" value="1"/>
</dbReference>
<evidence type="ECO:0000256" key="2">
    <source>
        <dbReference type="ARBA" id="ARBA00022475"/>
    </source>
</evidence>
<dbReference type="AlphaFoldDB" id="A0A7X1NQ34"/>
<dbReference type="InterPro" id="IPR011701">
    <property type="entry name" value="MFS"/>
</dbReference>
<comment type="subcellular location">
    <subcellularLocation>
        <location evidence="1">Cell membrane</location>
        <topology evidence="1">Multi-pass membrane protein</topology>
    </subcellularLocation>
</comment>
<dbReference type="PROSITE" id="PS50850">
    <property type="entry name" value="MFS"/>
    <property type="match status" value="1"/>
</dbReference>
<gene>
    <name evidence="9" type="ORF">FNH21_08445</name>
</gene>
<reference evidence="10" key="1">
    <citation type="submission" date="2019-07" db="EMBL/GenBank/DDBJ databases">
        <title>Arthrobacter KR32 sp. nov., isolated from mountain cheese made of cows milk.</title>
        <authorList>
            <person name="Flegler A."/>
        </authorList>
    </citation>
    <scope>NUCLEOTIDE SEQUENCE [LARGE SCALE GENOMIC DNA]</scope>
    <source>
        <strain evidence="10">KR32</strain>
    </source>
</reference>
<dbReference type="Pfam" id="PF07690">
    <property type="entry name" value="MFS_1"/>
    <property type="match status" value="1"/>
</dbReference>
<keyword evidence="3 7" id="KW-0812">Transmembrane</keyword>
<keyword evidence="4 7" id="KW-1133">Transmembrane helix</keyword>
<organism evidence="9 10">
    <name type="scientific">Arthrobacter bussei</name>
    <dbReference type="NCBI Taxonomy" id="2594179"/>
    <lineage>
        <taxon>Bacteria</taxon>
        <taxon>Bacillati</taxon>
        <taxon>Actinomycetota</taxon>
        <taxon>Actinomycetes</taxon>
        <taxon>Micrococcales</taxon>
        <taxon>Micrococcaceae</taxon>
        <taxon>Arthrobacter</taxon>
    </lineage>
</organism>
<feature type="transmembrane region" description="Helical" evidence="7">
    <location>
        <begin position="218"/>
        <end position="240"/>
    </location>
</feature>
<evidence type="ECO:0000256" key="6">
    <source>
        <dbReference type="SAM" id="MobiDB-lite"/>
    </source>
</evidence>
<feature type="transmembrane region" description="Helical" evidence="7">
    <location>
        <begin position="352"/>
        <end position="371"/>
    </location>
</feature>
<dbReference type="SUPFAM" id="SSF103473">
    <property type="entry name" value="MFS general substrate transporter"/>
    <property type="match status" value="1"/>
</dbReference>
<evidence type="ECO:0000256" key="4">
    <source>
        <dbReference type="ARBA" id="ARBA00022989"/>
    </source>
</evidence>
<dbReference type="RefSeq" id="WP_152814332.1">
    <property type="nucleotide sequence ID" value="NZ_VJXX01000002.1"/>
</dbReference>
<evidence type="ECO:0000256" key="1">
    <source>
        <dbReference type="ARBA" id="ARBA00004651"/>
    </source>
</evidence>